<evidence type="ECO:0000256" key="3">
    <source>
        <dbReference type="ARBA" id="ARBA00022475"/>
    </source>
</evidence>
<comment type="similarity">
    <text evidence="2">Belongs to the EccD/Snm4 family.</text>
</comment>
<evidence type="ECO:0000259" key="8">
    <source>
        <dbReference type="Pfam" id="PF19053"/>
    </source>
</evidence>
<keyword evidence="4 7" id="KW-0812">Transmembrane</keyword>
<dbReference type="InterPro" id="IPR024962">
    <property type="entry name" value="YukD-like"/>
</dbReference>
<evidence type="ECO:0000313" key="9">
    <source>
        <dbReference type="EMBL" id="RCW46739.1"/>
    </source>
</evidence>
<evidence type="ECO:0000256" key="4">
    <source>
        <dbReference type="ARBA" id="ARBA00022692"/>
    </source>
</evidence>
<dbReference type="Proteomes" id="UP000253495">
    <property type="component" value="Unassembled WGS sequence"/>
</dbReference>
<dbReference type="InterPro" id="IPR044049">
    <property type="entry name" value="EccD_transm"/>
</dbReference>
<feature type="transmembrane region" description="Helical" evidence="7">
    <location>
        <begin position="147"/>
        <end position="171"/>
    </location>
</feature>
<feature type="transmembrane region" description="Helical" evidence="7">
    <location>
        <begin position="260"/>
        <end position="278"/>
    </location>
</feature>
<evidence type="ECO:0000256" key="2">
    <source>
        <dbReference type="ARBA" id="ARBA00006162"/>
    </source>
</evidence>
<gene>
    <name evidence="9" type="ORF">DFQ14_10175</name>
</gene>
<dbReference type="NCBIfam" id="TIGR03920">
    <property type="entry name" value="T7SS_EccD"/>
    <property type="match status" value="1"/>
</dbReference>
<comment type="subcellular location">
    <subcellularLocation>
        <location evidence="1">Cell membrane</location>
        <topology evidence="1">Multi-pass membrane protein</topology>
    </subcellularLocation>
</comment>
<dbReference type="InterPro" id="IPR006707">
    <property type="entry name" value="T7SS_EccD"/>
</dbReference>
<keyword evidence="5 7" id="KW-1133">Transmembrane helix</keyword>
<proteinExistence type="inferred from homology"/>
<dbReference type="RefSeq" id="WP_114451008.1">
    <property type="nucleotide sequence ID" value="NZ_QPJC01000001.1"/>
</dbReference>
<feature type="transmembrane region" description="Helical" evidence="7">
    <location>
        <begin position="374"/>
        <end position="393"/>
    </location>
</feature>
<organism evidence="9 10">
    <name type="scientific">Halopolyspora algeriensis</name>
    <dbReference type="NCBI Taxonomy" id="1500506"/>
    <lineage>
        <taxon>Bacteria</taxon>
        <taxon>Bacillati</taxon>
        <taxon>Actinomycetota</taxon>
        <taxon>Actinomycetes</taxon>
        <taxon>Actinomycetes incertae sedis</taxon>
        <taxon>Halopolyspora</taxon>
    </lineage>
</organism>
<sequence length="470" mass="48048">MATGTTVFSRVTVVAPKTRIDLALPADVSVADLLPMLLDMAHETAPDGGAQHGGWCLAKLADAELDPSQTLASLGIVDGDMLQLRRKSDDPPPPLYDDVVDALAEAEPGSYRPWSKETAARVGHAAGAMAMVASAVALGLAAAPEGFLFHIIAAVTGLVVAIFATGIGAIVTRAYGASTTGTVISAAGGLPMAFVAGLNIVPGPDPRPALLLACALVLIFSSVSIMVLGSGIVTFIAAATISAFAVVAFLVATLVNAATAAGVAAGAAAAGLAGISLLPRMTIQLAKLPLPHVPGSSEDLREDSGLADYRQLERQSGLAHQYMTGMILGCGGTAALGAIIAASAPTIWGILLAVVVAAVLLLRGRNYANGSQALALLLNGLLAALGVTIGLLLPMTTSPLDKLTWVFWPLLLLGGASIVFGVVFPHRRFSPVQRRSVDILEAVLIALVLPLALGVMDVYMTIRDLNISLF</sequence>
<evidence type="ECO:0000313" key="10">
    <source>
        <dbReference type="Proteomes" id="UP000253495"/>
    </source>
</evidence>
<feature type="transmembrane region" description="Helical" evidence="7">
    <location>
        <begin position="235"/>
        <end position="254"/>
    </location>
</feature>
<feature type="transmembrane region" description="Helical" evidence="7">
    <location>
        <begin position="183"/>
        <end position="202"/>
    </location>
</feature>
<keyword evidence="10" id="KW-1185">Reference proteome</keyword>
<feature type="transmembrane region" description="Helical" evidence="7">
    <location>
        <begin position="346"/>
        <end position="362"/>
    </location>
</feature>
<feature type="transmembrane region" description="Helical" evidence="7">
    <location>
        <begin position="322"/>
        <end position="340"/>
    </location>
</feature>
<evidence type="ECO:0000256" key="7">
    <source>
        <dbReference type="SAM" id="Phobius"/>
    </source>
</evidence>
<evidence type="ECO:0000256" key="6">
    <source>
        <dbReference type="ARBA" id="ARBA00023136"/>
    </source>
</evidence>
<feature type="transmembrane region" description="Helical" evidence="7">
    <location>
        <begin position="208"/>
        <end position="228"/>
    </location>
</feature>
<feature type="transmembrane region" description="Helical" evidence="7">
    <location>
        <begin position="437"/>
        <end position="462"/>
    </location>
</feature>
<evidence type="ECO:0000256" key="5">
    <source>
        <dbReference type="ARBA" id="ARBA00022989"/>
    </source>
</evidence>
<dbReference type="Gene3D" id="3.10.20.90">
    <property type="entry name" value="Phosphatidylinositol 3-kinase Catalytic Subunit, Chain A, domain 1"/>
    <property type="match status" value="1"/>
</dbReference>
<dbReference type="Pfam" id="PF08817">
    <property type="entry name" value="YukD"/>
    <property type="match status" value="1"/>
</dbReference>
<protein>
    <submittedName>
        <fullName evidence="9">Type VII secretion integral membrane protein EccD</fullName>
    </submittedName>
</protein>
<feature type="domain" description="EccD-like transmembrane" evidence="8">
    <location>
        <begin position="121"/>
        <end position="465"/>
    </location>
</feature>
<feature type="transmembrane region" description="Helical" evidence="7">
    <location>
        <begin position="122"/>
        <end position="141"/>
    </location>
</feature>
<feature type="transmembrane region" description="Helical" evidence="7">
    <location>
        <begin position="405"/>
        <end position="425"/>
    </location>
</feature>
<dbReference type="AlphaFoldDB" id="A0A368VZ87"/>
<comment type="caution">
    <text evidence="9">The sequence shown here is derived from an EMBL/GenBank/DDBJ whole genome shotgun (WGS) entry which is preliminary data.</text>
</comment>
<reference evidence="9 10" key="1">
    <citation type="submission" date="2018-07" db="EMBL/GenBank/DDBJ databases">
        <title>Genomic Encyclopedia of Type Strains, Phase III (KMG-III): the genomes of soil and plant-associated and newly described type strains.</title>
        <authorList>
            <person name="Whitman W."/>
        </authorList>
    </citation>
    <scope>NUCLEOTIDE SEQUENCE [LARGE SCALE GENOMIC DNA]</scope>
    <source>
        <strain evidence="9 10">CECT 8575</strain>
    </source>
</reference>
<evidence type="ECO:0000256" key="1">
    <source>
        <dbReference type="ARBA" id="ARBA00004651"/>
    </source>
</evidence>
<keyword evidence="6 7" id="KW-0472">Membrane</keyword>
<name>A0A368VZ87_9ACTN</name>
<dbReference type="PIRSF" id="PIRSF017804">
    <property type="entry name" value="Secretion_EccD1"/>
    <property type="match status" value="1"/>
</dbReference>
<dbReference type="EMBL" id="QPJC01000001">
    <property type="protein sequence ID" value="RCW46739.1"/>
    <property type="molecule type" value="Genomic_DNA"/>
</dbReference>
<dbReference type="Pfam" id="PF19053">
    <property type="entry name" value="EccD"/>
    <property type="match status" value="1"/>
</dbReference>
<keyword evidence="3" id="KW-1003">Cell membrane</keyword>
<accession>A0A368VZ87</accession>
<dbReference type="GO" id="GO:0005886">
    <property type="term" value="C:plasma membrane"/>
    <property type="evidence" value="ECO:0007669"/>
    <property type="project" value="UniProtKB-SubCell"/>
</dbReference>